<proteinExistence type="predicted"/>
<dbReference type="NCBIfam" id="NF003353">
    <property type="entry name" value="PRK04387.1"/>
    <property type="match status" value="1"/>
</dbReference>
<dbReference type="PIRSF" id="PIRSF037260">
    <property type="entry name" value="UPF0223"/>
    <property type="match status" value="1"/>
</dbReference>
<dbReference type="InterPro" id="IPR007920">
    <property type="entry name" value="UPF0223"/>
</dbReference>
<gene>
    <name evidence="1" type="ORF">LFAB_09665</name>
</gene>
<dbReference type="Gene3D" id="1.10.220.80">
    <property type="entry name" value="BH2638-like"/>
    <property type="match status" value="1"/>
</dbReference>
<evidence type="ECO:0000313" key="1">
    <source>
        <dbReference type="EMBL" id="ETY73958.1"/>
    </source>
</evidence>
<reference evidence="1 2" key="1">
    <citation type="journal article" date="2014" name="Genome Announc.">
        <title>Genome Sequence of Lactobacillus fabifermentans Strain T30PCM01, Isolated from Fermenting Grape Marc.</title>
        <authorList>
            <person name="Treu L."/>
            <person name="Vendramin V."/>
            <person name="Bovo B."/>
            <person name="Giacomini A."/>
            <person name="Corich V."/>
            <person name="Campanaro S."/>
        </authorList>
    </citation>
    <scope>NUCLEOTIDE SEQUENCE [LARGE SCALE GENOMIC DNA]</scope>
    <source>
        <strain evidence="1 2">T30PCM01</strain>
    </source>
</reference>
<dbReference type="Pfam" id="PF05256">
    <property type="entry name" value="UPF0223"/>
    <property type="match status" value="1"/>
</dbReference>
<protein>
    <submittedName>
        <fullName evidence="1">Inositol monophosphatase</fullName>
    </submittedName>
</protein>
<accession>W6T879</accession>
<dbReference type="eggNOG" id="COG4476">
    <property type="taxonomic scope" value="Bacteria"/>
</dbReference>
<dbReference type="EMBL" id="AWWK01000044">
    <property type="protein sequence ID" value="ETY73958.1"/>
    <property type="molecule type" value="Genomic_DNA"/>
</dbReference>
<dbReference type="InterPro" id="IPR023324">
    <property type="entry name" value="BH2638-like_sf"/>
</dbReference>
<dbReference type="STRING" id="1400520.LFAB_09665"/>
<name>W6T879_9LACO</name>
<evidence type="ECO:0000313" key="2">
    <source>
        <dbReference type="Proteomes" id="UP000019247"/>
    </source>
</evidence>
<dbReference type="AlphaFoldDB" id="W6T879"/>
<organism evidence="1 2">
    <name type="scientific">Lactiplantibacillus fabifermentans T30PCM01</name>
    <dbReference type="NCBI Taxonomy" id="1400520"/>
    <lineage>
        <taxon>Bacteria</taxon>
        <taxon>Bacillati</taxon>
        <taxon>Bacillota</taxon>
        <taxon>Bacilli</taxon>
        <taxon>Lactobacillales</taxon>
        <taxon>Lactobacillaceae</taxon>
        <taxon>Lactiplantibacillus</taxon>
    </lineage>
</organism>
<sequence>MNKMATTNHENYQYPLDETWNTQDIIIVTDFYQKIEAANESSVPTADLIKAYRAFKTVVPAKSQEKQLGRAFEAASGYSIYHTMQAATATNKQRFQFRG</sequence>
<dbReference type="SUPFAM" id="SSF158504">
    <property type="entry name" value="BH2638-like"/>
    <property type="match status" value="1"/>
</dbReference>
<dbReference type="PATRIC" id="fig|1400520.3.peg.1885"/>
<dbReference type="HOGENOM" id="CLU_166693_0_0_9"/>
<comment type="caution">
    <text evidence="1">The sequence shown here is derived from an EMBL/GenBank/DDBJ whole genome shotgun (WGS) entry which is preliminary data.</text>
</comment>
<dbReference type="Proteomes" id="UP000019247">
    <property type="component" value="Unassembled WGS sequence"/>
</dbReference>